<dbReference type="GO" id="GO:0016747">
    <property type="term" value="F:acyltransferase activity, transferring groups other than amino-acyl groups"/>
    <property type="evidence" value="ECO:0007669"/>
    <property type="project" value="InterPro"/>
</dbReference>
<dbReference type="Proteomes" id="UP000008520">
    <property type="component" value="Chromosome"/>
</dbReference>
<feature type="domain" description="N-acetyltransferase" evidence="1">
    <location>
        <begin position="7"/>
        <end position="159"/>
    </location>
</feature>
<dbReference type="PANTHER" id="PTHR43451:SF1">
    <property type="entry name" value="ACETYLTRANSFERASE"/>
    <property type="match status" value="1"/>
</dbReference>
<dbReference type="InterPro" id="IPR052564">
    <property type="entry name" value="N-acetyltrans/Recomb-assoc"/>
</dbReference>
<dbReference type="CDD" id="cd04301">
    <property type="entry name" value="NAT_SF"/>
    <property type="match status" value="1"/>
</dbReference>
<dbReference type="PANTHER" id="PTHR43451">
    <property type="entry name" value="ACETYLTRANSFERASE (GNAT) FAMILY PROTEIN"/>
    <property type="match status" value="1"/>
</dbReference>
<reference evidence="2 3" key="1">
    <citation type="journal article" date="2011" name="PLoS ONE">
        <title>Complete genome sequence and comparative analysis of the fish pathogen Lactococcus garvieae.</title>
        <authorList>
            <person name="Morita H."/>
            <person name="Toh H."/>
            <person name="Oshima K."/>
            <person name="Yoshizaki M."/>
            <person name="Kawanishi M."/>
            <person name="Nakaya K."/>
            <person name="Suzuki T."/>
            <person name="Miyauchi E."/>
            <person name="Ishii Y."/>
            <person name="Tanabe S."/>
            <person name="Murakami M."/>
            <person name="Hattori M."/>
        </authorList>
    </citation>
    <scope>NUCLEOTIDE SEQUENCE [LARGE SCALE GENOMIC DNA]</scope>
    <source>
        <strain evidence="2 3">Lg2</strain>
    </source>
</reference>
<dbReference type="PATRIC" id="fig|420890.5.peg.1195"/>
<dbReference type="Pfam" id="PF13673">
    <property type="entry name" value="Acetyltransf_10"/>
    <property type="match status" value="1"/>
</dbReference>
<dbReference type="SUPFAM" id="SSF55729">
    <property type="entry name" value="Acyl-CoA N-acyltransferases (Nat)"/>
    <property type="match status" value="1"/>
</dbReference>
<evidence type="ECO:0000313" key="2">
    <source>
        <dbReference type="EMBL" id="BAK60666.1"/>
    </source>
</evidence>
<accession>F9VEB5</accession>
<dbReference type="AlphaFoldDB" id="F9VEB5"/>
<dbReference type="InterPro" id="IPR000182">
    <property type="entry name" value="GNAT_dom"/>
</dbReference>
<sequence>MTWQFKMDCRHYRSKDYAEIIDLFYTTVHTINAADYSAEELEVWAPSDKSDFFPEKKLAESYCLVVEESGKILGFANATSKDKFDCLYVDKDYQKRGVGHLLANQIEQYCKEEGAEIISVDVSLTARPFFEKRGYEILEQQIVLRHSQYLKNYKMQLKL</sequence>
<dbReference type="STRING" id="420890.LCGL_1206"/>
<evidence type="ECO:0000259" key="1">
    <source>
        <dbReference type="PROSITE" id="PS51186"/>
    </source>
</evidence>
<evidence type="ECO:0000313" key="3">
    <source>
        <dbReference type="Proteomes" id="UP000008520"/>
    </source>
</evidence>
<dbReference type="Gene3D" id="3.40.630.30">
    <property type="match status" value="1"/>
</dbReference>
<protein>
    <recommendedName>
        <fullName evidence="1">N-acetyltransferase domain-containing protein</fullName>
    </recommendedName>
</protein>
<dbReference type="KEGG" id="lgv:LCGL_1206"/>
<organism evidence="2 3">
    <name type="scientific">Lactococcus garvieae (strain Lg2)</name>
    <name type="common">Enterococcus seriolicida</name>
    <dbReference type="NCBI Taxonomy" id="420890"/>
    <lineage>
        <taxon>Bacteria</taxon>
        <taxon>Bacillati</taxon>
        <taxon>Bacillota</taxon>
        <taxon>Bacilli</taxon>
        <taxon>Lactobacillales</taxon>
        <taxon>Streptococcaceae</taxon>
        <taxon>Lactococcus</taxon>
    </lineage>
</organism>
<proteinExistence type="predicted"/>
<name>F9VEB5_LACGL</name>
<keyword evidence="3" id="KW-1185">Reference proteome</keyword>
<dbReference type="PROSITE" id="PS51186">
    <property type="entry name" value="GNAT"/>
    <property type="match status" value="1"/>
</dbReference>
<dbReference type="HOGENOM" id="CLU_087351_0_1_9"/>
<dbReference type="eggNOG" id="COG0454">
    <property type="taxonomic scope" value="Bacteria"/>
</dbReference>
<dbReference type="EMBL" id="AP009333">
    <property type="protein sequence ID" value="BAK60666.1"/>
    <property type="molecule type" value="Genomic_DNA"/>
</dbReference>
<gene>
    <name evidence="2" type="ordered locus">LCGL_1206</name>
</gene>
<dbReference type="InterPro" id="IPR016181">
    <property type="entry name" value="Acyl_CoA_acyltransferase"/>
</dbReference>